<sequence>MNKIVFLTACLLTACSSKSTDNSNRPPNAFAIRVTNVTPNVATIAWTKAVDPDGDYVTYSIKGDNIDVRGVEATHYTFSKLKPNTTYNIIITAHDGKGGATDLKHHFTTEKEPTNNTSFNIPPALQNYYKSVDFTKAGRALYDELATLTIAKHSPFLEYGSRHQYLPKADRSANDANKVVLIYTGEVRSSRSKDVNTEHVYPQSKIGNTAKGDLHHLRYCDSKVNSKRGNYPFTNGSGEAALVNGDSWYPGDEWKGDVARMVLYLNLRYNEDLGEDISREGVDLLLKWNAEDPVSAIEINRNDVIEQAQGNRNPFIDNPYLATLIWGKANAQNRW</sequence>
<organism evidence="5 6">
    <name type="scientific">Capnocytophaga stomatis</name>
    <dbReference type="NCBI Taxonomy" id="1848904"/>
    <lineage>
        <taxon>Bacteria</taxon>
        <taxon>Pseudomonadati</taxon>
        <taxon>Bacteroidota</taxon>
        <taxon>Flavobacteriia</taxon>
        <taxon>Flavobacteriales</taxon>
        <taxon>Flavobacteriaceae</taxon>
        <taxon>Capnocytophaga</taxon>
    </lineage>
</organism>
<feature type="domain" description="Fibronectin type-III" evidence="4">
    <location>
        <begin position="26"/>
        <end position="112"/>
    </location>
</feature>
<dbReference type="InterPro" id="IPR013783">
    <property type="entry name" value="Ig-like_fold"/>
</dbReference>
<dbReference type="PROSITE" id="PS50853">
    <property type="entry name" value="FN3"/>
    <property type="match status" value="1"/>
</dbReference>
<gene>
    <name evidence="5" type="ORF">CGC58_00825</name>
</gene>
<dbReference type="RefSeq" id="WP_095894680.1">
    <property type="nucleotide sequence ID" value="NZ_CP022387.1"/>
</dbReference>
<dbReference type="Proteomes" id="UP000217348">
    <property type="component" value="Chromosome"/>
</dbReference>
<dbReference type="Pfam" id="PF00041">
    <property type="entry name" value="fn3"/>
    <property type="match status" value="1"/>
</dbReference>
<evidence type="ECO:0000256" key="3">
    <source>
        <dbReference type="ARBA" id="ARBA00022801"/>
    </source>
</evidence>
<dbReference type="Gene3D" id="2.60.40.10">
    <property type="entry name" value="Immunoglobulins"/>
    <property type="match status" value="1"/>
</dbReference>
<keyword evidence="2" id="KW-0540">Nuclease</keyword>
<dbReference type="SMART" id="SM00060">
    <property type="entry name" value="FN3"/>
    <property type="match status" value="1"/>
</dbReference>
<dbReference type="InterPro" id="IPR036116">
    <property type="entry name" value="FN3_sf"/>
</dbReference>
<dbReference type="PANTHER" id="PTHR33607:SF2">
    <property type="entry name" value="ENDONUCLEASE-1"/>
    <property type="match status" value="1"/>
</dbReference>
<dbReference type="GO" id="GO:0016787">
    <property type="term" value="F:hydrolase activity"/>
    <property type="evidence" value="ECO:0007669"/>
    <property type="project" value="UniProtKB-KW"/>
</dbReference>
<evidence type="ECO:0000256" key="1">
    <source>
        <dbReference type="ARBA" id="ARBA00006429"/>
    </source>
</evidence>
<dbReference type="OrthoDB" id="5500612at2"/>
<keyword evidence="3" id="KW-0378">Hydrolase</keyword>
<dbReference type="InterPro" id="IPR044925">
    <property type="entry name" value="His-Me_finger_sf"/>
</dbReference>
<dbReference type="GO" id="GO:0004518">
    <property type="term" value="F:nuclease activity"/>
    <property type="evidence" value="ECO:0007669"/>
    <property type="project" value="UniProtKB-KW"/>
</dbReference>
<accession>A0A250FTC0</accession>
<dbReference type="EMBL" id="CP022387">
    <property type="protein sequence ID" value="ATA88402.1"/>
    <property type="molecule type" value="Genomic_DNA"/>
</dbReference>
<dbReference type="PROSITE" id="PS51257">
    <property type="entry name" value="PROKAR_LIPOPROTEIN"/>
    <property type="match status" value="1"/>
</dbReference>
<reference evidence="6" key="1">
    <citation type="submission" date="2017-06" db="EMBL/GenBank/DDBJ databases">
        <title>Capnocytophaga spp. assemblies.</title>
        <authorList>
            <person name="Gulvik C.A."/>
        </authorList>
    </citation>
    <scope>NUCLEOTIDE SEQUENCE [LARGE SCALE GENOMIC DNA]</scope>
    <source>
        <strain evidence="6">H2177</strain>
    </source>
</reference>
<dbReference type="InterPro" id="IPR003961">
    <property type="entry name" value="FN3_dom"/>
</dbReference>
<dbReference type="Pfam" id="PF04231">
    <property type="entry name" value="Endonuclease_1"/>
    <property type="match status" value="1"/>
</dbReference>
<dbReference type="SUPFAM" id="SSF49265">
    <property type="entry name" value="Fibronectin type III"/>
    <property type="match status" value="1"/>
</dbReference>
<evidence type="ECO:0000256" key="2">
    <source>
        <dbReference type="ARBA" id="ARBA00022722"/>
    </source>
</evidence>
<dbReference type="PANTHER" id="PTHR33607">
    <property type="entry name" value="ENDONUCLEASE-1"/>
    <property type="match status" value="1"/>
</dbReference>
<evidence type="ECO:0000313" key="6">
    <source>
        <dbReference type="Proteomes" id="UP000217348"/>
    </source>
</evidence>
<dbReference type="CDD" id="cd00063">
    <property type="entry name" value="FN3"/>
    <property type="match status" value="1"/>
</dbReference>
<dbReference type="KEGG" id="csto:CGC58_00825"/>
<comment type="similarity">
    <text evidence="1">Belongs to the EndA/NucM nuclease family.</text>
</comment>
<evidence type="ECO:0000259" key="4">
    <source>
        <dbReference type="PROSITE" id="PS50853"/>
    </source>
</evidence>
<dbReference type="AlphaFoldDB" id="A0A250FTC0"/>
<dbReference type="InterPro" id="IPR007346">
    <property type="entry name" value="Endonuclease-I"/>
</dbReference>
<protein>
    <submittedName>
        <fullName evidence="5">Ribonuclease</fullName>
    </submittedName>
</protein>
<evidence type="ECO:0000313" key="5">
    <source>
        <dbReference type="EMBL" id="ATA88402.1"/>
    </source>
</evidence>
<proteinExistence type="inferred from homology"/>
<name>A0A250FTC0_9FLAO</name>
<dbReference type="SUPFAM" id="SSF54060">
    <property type="entry name" value="His-Me finger endonucleases"/>
    <property type="match status" value="1"/>
</dbReference>